<dbReference type="AlphaFoldDB" id="A0A5C5RML9"/>
<sequence>MTRPADAVWATGFTGHRRSEITTLIGRGDEDFARAAHDVLRWVVKTRSGFTVATDAPVEMGQRLIITATVAGVSVHEPVEVVEVVHERDRVGFAYRTLPGHPVRGEEAFVVHREGNAVLLSIRPLTRPAARGPWRAAFPLLLLAQRVARARYVRALRA</sequence>
<dbReference type="Pfam" id="PF09348">
    <property type="entry name" value="DUF1990"/>
    <property type="match status" value="1"/>
</dbReference>
<reference evidence="2 3" key="1">
    <citation type="submission" date="2019-06" db="EMBL/GenBank/DDBJ databases">
        <authorList>
            <person name="Teng J.L.L."/>
            <person name="Lee H.H."/>
            <person name="Lau S.K.P."/>
            <person name="Woo P.C.Y."/>
        </authorList>
    </citation>
    <scope>NUCLEOTIDE SEQUENCE [LARGE SCALE GENOMIC DNA]</scope>
    <source>
        <strain evidence="2 3">HKU70</strain>
    </source>
</reference>
<dbReference type="PANTHER" id="PTHR34202">
    <property type="entry name" value="UPF0548 PROTEIN"/>
    <property type="match status" value="1"/>
</dbReference>
<protein>
    <submittedName>
        <fullName evidence="2">DUF1990 family protein</fullName>
    </submittedName>
</protein>
<dbReference type="PANTHER" id="PTHR34202:SF1">
    <property type="entry name" value="UPF0548 PROTEIN"/>
    <property type="match status" value="1"/>
</dbReference>
<dbReference type="PIRSF" id="PIRSF010260">
    <property type="entry name" value="UCP010260"/>
    <property type="match status" value="1"/>
</dbReference>
<dbReference type="EMBL" id="VIGV01000003">
    <property type="protein sequence ID" value="TWS24319.1"/>
    <property type="molecule type" value="Genomic_DNA"/>
</dbReference>
<accession>A0A5C5RML9</accession>
<proteinExistence type="predicted"/>
<feature type="domain" description="DUF1990" evidence="1">
    <location>
        <begin position="14"/>
        <end position="155"/>
    </location>
</feature>
<gene>
    <name evidence="2" type="ORF">FK268_12035</name>
</gene>
<dbReference type="InterPro" id="IPR014457">
    <property type="entry name" value="UCP010260"/>
</dbReference>
<organism evidence="2 3">
    <name type="scientific">Tsukamurella sputi</name>
    <dbReference type="NCBI Taxonomy" id="2591848"/>
    <lineage>
        <taxon>Bacteria</taxon>
        <taxon>Bacillati</taxon>
        <taxon>Actinomycetota</taxon>
        <taxon>Actinomycetes</taxon>
        <taxon>Mycobacteriales</taxon>
        <taxon>Tsukamurellaceae</taxon>
        <taxon>Tsukamurella</taxon>
    </lineage>
</organism>
<keyword evidence="3" id="KW-1185">Reference proteome</keyword>
<evidence type="ECO:0000313" key="3">
    <source>
        <dbReference type="Proteomes" id="UP000319792"/>
    </source>
</evidence>
<evidence type="ECO:0000259" key="1">
    <source>
        <dbReference type="Pfam" id="PF09348"/>
    </source>
</evidence>
<dbReference type="InterPro" id="IPR018960">
    <property type="entry name" value="DUF1990"/>
</dbReference>
<reference evidence="2 3" key="2">
    <citation type="submission" date="2019-08" db="EMBL/GenBank/DDBJ databases">
        <title>Tsukamurella conjunctivitidis sp. nov., Tsukamurella assacharolytica sp. nov. and Tsukamurella sputae sp. nov. isolated from patients with conjunctivitis, bacteraemia (lymphoma) and respiratory infection (sputum) in Hong Kong.</title>
        <authorList>
            <person name="Fok K.M.N."/>
            <person name="Fong J.Y.H."/>
        </authorList>
    </citation>
    <scope>NUCLEOTIDE SEQUENCE [LARGE SCALE GENOMIC DNA]</scope>
    <source>
        <strain evidence="2 3">HKU70</strain>
    </source>
</reference>
<dbReference type="RefSeq" id="WP_146434250.1">
    <property type="nucleotide sequence ID" value="NZ_VIGV01000003.1"/>
</dbReference>
<dbReference type="Proteomes" id="UP000319792">
    <property type="component" value="Unassembled WGS sequence"/>
</dbReference>
<evidence type="ECO:0000313" key="2">
    <source>
        <dbReference type="EMBL" id="TWS24319.1"/>
    </source>
</evidence>
<comment type="caution">
    <text evidence="2">The sequence shown here is derived from an EMBL/GenBank/DDBJ whole genome shotgun (WGS) entry which is preliminary data.</text>
</comment>
<dbReference type="OrthoDB" id="120660at2"/>
<name>A0A5C5RML9_9ACTN</name>